<feature type="non-terminal residue" evidence="2">
    <location>
        <position position="47"/>
    </location>
</feature>
<evidence type="ECO:0000313" key="3">
    <source>
        <dbReference type="Proteomes" id="UP000625711"/>
    </source>
</evidence>
<protein>
    <submittedName>
        <fullName evidence="2">Uncharacterized protein</fullName>
    </submittedName>
</protein>
<gene>
    <name evidence="2" type="ORF">GWI33_009866</name>
</gene>
<sequence>MKVYPIPQSAISYHPILSYPIFHSANSPVPKPPATLDKISGSDKGGA</sequence>
<dbReference type="EMBL" id="JAACXV010005691">
    <property type="protein sequence ID" value="KAF7276743.1"/>
    <property type="molecule type" value="Genomic_DNA"/>
</dbReference>
<comment type="caution">
    <text evidence="2">The sequence shown here is derived from an EMBL/GenBank/DDBJ whole genome shotgun (WGS) entry which is preliminary data.</text>
</comment>
<dbReference type="AlphaFoldDB" id="A0A834IEW3"/>
<name>A0A834IEW3_RHYFE</name>
<feature type="region of interest" description="Disordered" evidence="1">
    <location>
        <begin position="25"/>
        <end position="47"/>
    </location>
</feature>
<evidence type="ECO:0000313" key="2">
    <source>
        <dbReference type="EMBL" id="KAF7276743.1"/>
    </source>
</evidence>
<evidence type="ECO:0000256" key="1">
    <source>
        <dbReference type="SAM" id="MobiDB-lite"/>
    </source>
</evidence>
<reference evidence="2" key="1">
    <citation type="submission" date="2020-08" db="EMBL/GenBank/DDBJ databases">
        <title>Genome sequencing and assembly of the red palm weevil Rhynchophorus ferrugineus.</title>
        <authorList>
            <person name="Dias G.B."/>
            <person name="Bergman C.M."/>
            <person name="Manee M."/>
        </authorList>
    </citation>
    <scope>NUCLEOTIDE SEQUENCE</scope>
    <source>
        <strain evidence="2">AA-2017</strain>
        <tissue evidence="2">Whole larva</tissue>
    </source>
</reference>
<dbReference type="Proteomes" id="UP000625711">
    <property type="component" value="Unassembled WGS sequence"/>
</dbReference>
<organism evidence="2 3">
    <name type="scientific">Rhynchophorus ferrugineus</name>
    <name type="common">Red palm weevil</name>
    <name type="synonym">Curculio ferrugineus</name>
    <dbReference type="NCBI Taxonomy" id="354439"/>
    <lineage>
        <taxon>Eukaryota</taxon>
        <taxon>Metazoa</taxon>
        <taxon>Ecdysozoa</taxon>
        <taxon>Arthropoda</taxon>
        <taxon>Hexapoda</taxon>
        <taxon>Insecta</taxon>
        <taxon>Pterygota</taxon>
        <taxon>Neoptera</taxon>
        <taxon>Endopterygota</taxon>
        <taxon>Coleoptera</taxon>
        <taxon>Polyphaga</taxon>
        <taxon>Cucujiformia</taxon>
        <taxon>Curculionidae</taxon>
        <taxon>Dryophthorinae</taxon>
        <taxon>Rhynchophorus</taxon>
    </lineage>
</organism>
<accession>A0A834IEW3</accession>
<keyword evidence="3" id="KW-1185">Reference proteome</keyword>
<proteinExistence type="predicted"/>